<keyword evidence="8" id="KW-1185">Reference proteome</keyword>
<reference evidence="7 8" key="1">
    <citation type="submission" date="2019-10" db="EMBL/GenBank/DDBJ databases">
        <title>Assembly and Annotation for the nematode Trichostrongylus colubriformis.</title>
        <authorList>
            <person name="Martin J."/>
        </authorList>
    </citation>
    <scope>NUCLEOTIDE SEQUENCE [LARGE SCALE GENOMIC DNA]</scope>
    <source>
        <strain evidence="7">G859</strain>
        <tissue evidence="7">Whole worm</tissue>
    </source>
</reference>
<protein>
    <recommendedName>
        <fullName evidence="9">G-protein coupled receptors family 1 profile domain-containing protein</fullName>
    </recommendedName>
</protein>
<name>A0AAN8F873_TRICO</name>
<dbReference type="Pfam" id="PF10317">
    <property type="entry name" value="7TM_GPCR_Srd"/>
    <property type="match status" value="1"/>
</dbReference>
<dbReference type="GO" id="GO:0016020">
    <property type="term" value="C:membrane"/>
    <property type="evidence" value="ECO:0007669"/>
    <property type="project" value="UniProtKB-SubCell"/>
</dbReference>
<evidence type="ECO:0000256" key="3">
    <source>
        <dbReference type="ARBA" id="ARBA00022692"/>
    </source>
</evidence>
<gene>
    <name evidence="7" type="ORF">GCK32_004312</name>
</gene>
<keyword evidence="5 6" id="KW-0472">Membrane</keyword>
<evidence type="ECO:0000256" key="2">
    <source>
        <dbReference type="ARBA" id="ARBA00009166"/>
    </source>
</evidence>
<proteinExistence type="inferred from homology"/>
<dbReference type="EMBL" id="WIXE01013742">
    <property type="protein sequence ID" value="KAK5974846.1"/>
    <property type="molecule type" value="Genomic_DNA"/>
</dbReference>
<keyword evidence="3 6" id="KW-0812">Transmembrane</keyword>
<evidence type="ECO:0000256" key="5">
    <source>
        <dbReference type="ARBA" id="ARBA00023136"/>
    </source>
</evidence>
<evidence type="ECO:0000313" key="7">
    <source>
        <dbReference type="EMBL" id="KAK5974846.1"/>
    </source>
</evidence>
<evidence type="ECO:0000256" key="6">
    <source>
        <dbReference type="SAM" id="Phobius"/>
    </source>
</evidence>
<feature type="transmembrane region" description="Helical" evidence="6">
    <location>
        <begin position="20"/>
        <end position="43"/>
    </location>
</feature>
<dbReference type="PANTHER" id="PTHR22945:SF40">
    <property type="entry name" value="SERPENTINE RECEPTOR, CLASS D (DELTA)-RELATED"/>
    <property type="match status" value="1"/>
</dbReference>
<evidence type="ECO:0000256" key="4">
    <source>
        <dbReference type="ARBA" id="ARBA00022989"/>
    </source>
</evidence>
<sequence>MAANVILIFLVFKRTPKHLATYSILILNFAVCDFIACFASLVIQQRVISDGLALYFISYGPCNFINTLTCFVG</sequence>
<dbReference type="AlphaFoldDB" id="A0AAN8F873"/>
<comment type="subcellular location">
    <subcellularLocation>
        <location evidence="1">Membrane</location>
        <topology evidence="1">Multi-pass membrane protein</topology>
    </subcellularLocation>
</comment>
<dbReference type="InterPro" id="IPR050920">
    <property type="entry name" value="Nematode_rcpt-like_delta"/>
</dbReference>
<evidence type="ECO:0000313" key="8">
    <source>
        <dbReference type="Proteomes" id="UP001331761"/>
    </source>
</evidence>
<evidence type="ECO:0008006" key="9">
    <source>
        <dbReference type="Google" id="ProtNLM"/>
    </source>
</evidence>
<comment type="similarity">
    <text evidence="2">Belongs to the nematode receptor-like protein srd family.</text>
</comment>
<accession>A0AAN8F873</accession>
<dbReference type="Proteomes" id="UP001331761">
    <property type="component" value="Unassembled WGS sequence"/>
</dbReference>
<comment type="caution">
    <text evidence="7">The sequence shown here is derived from an EMBL/GenBank/DDBJ whole genome shotgun (WGS) entry which is preliminary data.</text>
</comment>
<keyword evidence="4 6" id="KW-1133">Transmembrane helix</keyword>
<evidence type="ECO:0000256" key="1">
    <source>
        <dbReference type="ARBA" id="ARBA00004141"/>
    </source>
</evidence>
<dbReference type="PANTHER" id="PTHR22945">
    <property type="entry name" value="SERPENTINE RECEPTOR, CLASS D DELTA"/>
    <property type="match status" value="1"/>
</dbReference>
<organism evidence="7 8">
    <name type="scientific">Trichostrongylus colubriformis</name>
    <name type="common">Black scour worm</name>
    <dbReference type="NCBI Taxonomy" id="6319"/>
    <lineage>
        <taxon>Eukaryota</taxon>
        <taxon>Metazoa</taxon>
        <taxon>Ecdysozoa</taxon>
        <taxon>Nematoda</taxon>
        <taxon>Chromadorea</taxon>
        <taxon>Rhabditida</taxon>
        <taxon>Rhabditina</taxon>
        <taxon>Rhabditomorpha</taxon>
        <taxon>Strongyloidea</taxon>
        <taxon>Trichostrongylidae</taxon>
        <taxon>Trichostrongylus</taxon>
    </lineage>
</organism>
<dbReference type="InterPro" id="IPR019421">
    <property type="entry name" value="7TM_GPCR_serpentine_rcpt_Srd"/>
</dbReference>